<evidence type="ECO:0000313" key="5">
    <source>
        <dbReference type="Proteomes" id="UP000076077"/>
    </source>
</evidence>
<dbReference type="KEGG" id="mthd:A3224_15220"/>
<accession>A0A143HQJ3</accession>
<dbReference type="GeneID" id="76609380"/>
<reference evidence="5" key="1">
    <citation type="submission" date="2016-03" db="EMBL/GenBank/DDBJ databases">
        <authorList>
            <person name="Lee Y.-S."/>
            <person name="Choi Y.-L."/>
        </authorList>
    </citation>
    <scope>NUCLEOTIDE SEQUENCE [LARGE SCALE GENOMIC DNA]</scope>
    <source>
        <strain evidence="5">DAU221</strain>
    </source>
</reference>
<sequence length="149" mass="16800">MNNLHLTWLLSGLLLAGPAALASEMYRWVDEQGKVHFSDRPPVEAKAENIEHKLRPINTADAPQPKDTARHGGDADPEQEYESRQQQRQLAQRQKMLNACNAAKKKLRILQGPVALIDENGKEIKISERERQQMAAQLQSEIRGKCGQL</sequence>
<protein>
    <recommendedName>
        <fullName evidence="3">DUF4124 domain-containing protein</fullName>
    </recommendedName>
</protein>
<gene>
    <name evidence="4" type="ORF">A3224_15220</name>
</gene>
<organism evidence="4 5">
    <name type="scientific">Microbulbifer thermotolerans</name>
    <dbReference type="NCBI Taxonomy" id="252514"/>
    <lineage>
        <taxon>Bacteria</taxon>
        <taxon>Pseudomonadati</taxon>
        <taxon>Pseudomonadota</taxon>
        <taxon>Gammaproteobacteria</taxon>
        <taxon>Cellvibrionales</taxon>
        <taxon>Microbulbiferaceae</taxon>
        <taxon>Microbulbifer</taxon>
    </lineage>
</organism>
<dbReference type="EMBL" id="CP014864">
    <property type="protein sequence ID" value="AMX03757.1"/>
    <property type="molecule type" value="Genomic_DNA"/>
</dbReference>
<feature type="signal peptide" evidence="2">
    <location>
        <begin position="1"/>
        <end position="22"/>
    </location>
</feature>
<feature type="region of interest" description="Disordered" evidence="1">
    <location>
        <begin position="39"/>
        <end position="94"/>
    </location>
</feature>
<keyword evidence="2" id="KW-0732">Signal</keyword>
<dbReference type="STRING" id="252514.A3224_15220"/>
<proteinExistence type="predicted"/>
<evidence type="ECO:0000256" key="2">
    <source>
        <dbReference type="SAM" id="SignalP"/>
    </source>
</evidence>
<feature type="compositionally biased region" description="Low complexity" evidence="1">
    <location>
        <begin position="84"/>
        <end position="94"/>
    </location>
</feature>
<dbReference type="Proteomes" id="UP000076077">
    <property type="component" value="Chromosome"/>
</dbReference>
<feature type="chain" id="PRO_5007509606" description="DUF4124 domain-containing protein" evidence="2">
    <location>
        <begin position="23"/>
        <end position="149"/>
    </location>
</feature>
<dbReference type="AlphaFoldDB" id="A0A143HQJ3"/>
<evidence type="ECO:0000259" key="3">
    <source>
        <dbReference type="Pfam" id="PF13511"/>
    </source>
</evidence>
<name>A0A143HQJ3_MICTH</name>
<keyword evidence="5" id="KW-1185">Reference proteome</keyword>
<dbReference type="InterPro" id="IPR025392">
    <property type="entry name" value="DUF4124"/>
</dbReference>
<dbReference type="Pfam" id="PF13511">
    <property type="entry name" value="DUF4124"/>
    <property type="match status" value="1"/>
</dbReference>
<evidence type="ECO:0000256" key="1">
    <source>
        <dbReference type="SAM" id="MobiDB-lite"/>
    </source>
</evidence>
<dbReference type="OrthoDB" id="7068596at2"/>
<feature type="compositionally biased region" description="Basic and acidic residues" evidence="1">
    <location>
        <begin position="39"/>
        <end position="54"/>
    </location>
</feature>
<dbReference type="RefSeq" id="WP_067156577.1">
    <property type="nucleotide sequence ID" value="NZ_CP014864.1"/>
</dbReference>
<feature type="domain" description="DUF4124" evidence="3">
    <location>
        <begin position="13"/>
        <end position="66"/>
    </location>
</feature>
<evidence type="ECO:0000313" key="4">
    <source>
        <dbReference type="EMBL" id="AMX03757.1"/>
    </source>
</evidence>